<dbReference type="Pfam" id="PF03235">
    <property type="entry name" value="GmrSD_N"/>
    <property type="match status" value="1"/>
</dbReference>
<gene>
    <name evidence="4" type="ORF">I7412_10120</name>
</gene>
<dbReference type="Pfam" id="PF18755">
    <property type="entry name" value="RAMA"/>
    <property type="match status" value="1"/>
</dbReference>
<proteinExistence type="predicted"/>
<organism evidence="4 5">
    <name type="scientific">Frankia nepalensis</name>
    <dbReference type="NCBI Taxonomy" id="1836974"/>
    <lineage>
        <taxon>Bacteria</taxon>
        <taxon>Bacillati</taxon>
        <taxon>Actinomycetota</taxon>
        <taxon>Actinomycetes</taxon>
        <taxon>Frankiales</taxon>
        <taxon>Frankiaceae</taxon>
        <taxon>Frankia</taxon>
    </lineage>
</organism>
<accession>A0A937REJ2</accession>
<dbReference type="EMBL" id="JAEACQ010000161">
    <property type="protein sequence ID" value="MBL7627520.1"/>
    <property type="molecule type" value="Genomic_DNA"/>
</dbReference>
<protein>
    <submittedName>
        <fullName evidence="4">DUF262 domain-containing protein</fullName>
    </submittedName>
</protein>
<evidence type="ECO:0000256" key="1">
    <source>
        <dbReference type="SAM" id="MobiDB-lite"/>
    </source>
</evidence>
<evidence type="ECO:0000259" key="3">
    <source>
        <dbReference type="Pfam" id="PF18755"/>
    </source>
</evidence>
<name>A0A937REJ2_9ACTN</name>
<feature type="compositionally biased region" description="Basic and acidic residues" evidence="1">
    <location>
        <begin position="621"/>
        <end position="635"/>
    </location>
</feature>
<feature type="region of interest" description="Disordered" evidence="1">
    <location>
        <begin position="606"/>
        <end position="636"/>
    </location>
</feature>
<feature type="domain" description="RAMA" evidence="3">
    <location>
        <begin position="631"/>
        <end position="725"/>
    </location>
</feature>
<evidence type="ECO:0000313" key="5">
    <source>
        <dbReference type="Proteomes" id="UP000604475"/>
    </source>
</evidence>
<reference evidence="4" key="1">
    <citation type="submission" date="2020-12" db="EMBL/GenBank/DDBJ databases">
        <title>Genomic characterization of non-nitrogen-fixing Frankia strains.</title>
        <authorList>
            <person name="Carlos-Shanley C."/>
            <person name="Guerra T."/>
            <person name="Hahn D."/>
        </authorList>
    </citation>
    <scope>NUCLEOTIDE SEQUENCE</scope>
    <source>
        <strain evidence="4">CN6</strain>
    </source>
</reference>
<evidence type="ECO:0000259" key="2">
    <source>
        <dbReference type="Pfam" id="PF03235"/>
    </source>
</evidence>
<sequence>MLTVRKLFDGRTYYLDSFQRDYAWEIVQVEKLVDDLAAKFTAQWYETHLEEDTKLYDPYFLGSIIIYRQNGRIYLADGQQRVITLLLMLIRLGTLTEYRHDAGHLHAAVRLLMRGEDHGGQHFAVRVDRYAEFFDQLANDRPFTSDGVPADVRRLHEAAEHLLTRWPEDLKQDALPYFARWLLDRVSLVELDAGDATRGKEMFSAMNDRGKHLAPLDLLKNYLLADAPGDPYQLDLRWQHMVDKLHGPDRDAPLEFVRAVVRAKYVTPAADASQLLESAPHEWLHENAETIGQNRKRDGRVRLFTDVFEPLSRPYVAMLEATSQLRPGQEAIWYNTYHRIPRQFDLALAAAEPNEPEPSVLRKAELVARFLDLFVVTRGVRQLPYGPSELDELVSALLGRVRMTRTADELGHVLGEAAAGWYVHLVEMPELRYLQGGNRSFVLYLLARLTVWLAGGTGHSENVEHLLAVAQGRRPFEVEHLFTKSSGAGTYAAQATSATDFERMRSRLGGLVLLDGSDNASVGGLPLERKLASYLRSNVLAGSLHPDIYRSRGHKRFSTFIAEQGLTELFRPYDVGDPPEAVVNARGRLYRAMAERIWSPESLGLPLSSSTRSPVTAVGNDRGDGGRDVDDDAPRRRQRYNVTLKELIDAGLLRADERLVGRRDGQMFPATLTADGRIRTASGKIHRSLSAAAKAATGAPNPGDWRFWRVERTDDTLFATRARYLLSSGVGQNG</sequence>
<comment type="caution">
    <text evidence="4">The sequence shown here is derived from an EMBL/GenBank/DDBJ whole genome shotgun (WGS) entry which is preliminary data.</text>
</comment>
<evidence type="ECO:0000313" key="4">
    <source>
        <dbReference type="EMBL" id="MBL7627520.1"/>
    </source>
</evidence>
<dbReference type="RefSeq" id="WP_202999322.1">
    <property type="nucleotide sequence ID" value="NZ_JADWYU010000098.1"/>
</dbReference>
<dbReference type="InterPro" id="IPR040843">
    <property type="entry name" value="RAMA"/>
</dbReference>
<keyword evidence="5" id="KW-1185">Reference proteome</keyword>
<dbReference type="PANTHER" id="PTHR35149">
    <property type="entry name" value="SLL5132 PROTEIN"/>
    <property type="match status" value="1"/>
</dbReference>
<dbReference type="AlphaFoldDB" id="A0A937REJ2"/>
<feature type="domain" description="GmrSD restriction endonucleases N-terminal" evidence="2">
    <location>
        <begin position="5"/>
        <end position="224"/>
    </location>
</feature>
<dbReference type="InterPro" id="IPR004919">
    <property type="entry name" value="GmrSD_N"/>
</dbReference>
<dbReference type="PANTHER" id="PTHR35149:SF1">
    <property type="entry name" value="DUF5655 DOMAIN-CONTAINING PROTEIN"/>
    <property type="match status" value="1"/>
</dbReference>
<dbReference type="Proteomes" id="UP000604475">
    <property type="component" value="Unassembled WGS sequence"/>
</dbReference>